<name>A0A8S5V8C6_9CAUD</name>
<evidence type="ECO:0000313" key="1">
    <source>
        <dbReference type="EMBL" id="DAG02972.1"/>
    </source>
</evidence>
<proteinExistence type="predicted"/>
<accession>A0A8S5V8C6</accession>
<organism evidence="1">
    <name type="scientific">Myoviridae sp. ctDzM5</name>
    <dbReference type="NCBI Taxonomy" id="2825058"/>
    <lineage>
        <taxon>Viruses</taxon>
        <taxon>Duplodnaviria</taxon>
        <taxon>Heunggongvirae</taxon>
        <taxon>Uroviricota</taxon>
        <taxon>Caudoviricetes</taxon>
    </lineage>
</organism>
<sequence length="29" mass="3282">MNLLNYCDIVILSNTIRQLTEINSKSATL</sequence>
<reference evidence="1" key="1">
    <citation type="journal article" date="2021" name="Proc. Natl. Acad. Sci. U.S.A.">
        <title>A Catalog of Tens of Thousands of Viruses from Human Metagenomes Reveals Hidden Associations with Chronic Diseases.</title>
        <authorList>
            <person name="Tisza M.J."/>
            <person name="Buck C.B."/>
        </authorList>
    </citation>
    <scope>NUCLEOTIDE SEQUENCE</scope>
    <source>
        <strain evidence="1">CtDzM5</strain>
    </source>
</reference>
<dbReference type="EMBL" id="BK016220">
    <property type="protein sequence ID" value="DAG02972.1"/>
    <property type="molecule type" value="Genomic_DNA"/>
</dbReference>
<protein>
    <submittedName>
        <fullName evidence="1">Uncharacterized protein</fullName>
    </submittedName>
</protein>